<organism evidence="1 2">
    <name type="scientific">Larkinella punicea</name>
    <dbReference type="NCBI Taxonomy" id="2315727"/>
    <lineage>
        <taxon>Bacteria</taxon>
        <taxon>Pseudomonadati</taxon>
        <taxon>Bacteroidota</taxon>
        <taxon>Cytophagia</taxon>
        <taxon>Cytophagales</taxon>
        <taxon>Spirosomataceae</taxon>
        <taxon>Larkinella</taxon>
    </lineage>
</organism>
<proteinExistence type="predicted"/>
<name>A0A368JL60_9BACT</name>
<protein>
    <submittedName>
        <fullName evidence="1">Uncharacterized protein</fullName>
    </submittedName>
</protein>
<comment type="caution">
    <text evidence="1">The sequence shown here is derived from an EMBL/GenBank/DDBJ whole genome shotgun (WGS) entry which is preliminary data.</text>
</comment>
<accession>A0A368JL60</accession>
<dbReference type="Proteomes" id="UP000253383">
    <property type="component" value="Unassembled WGS sequence"/>
</dbReference>
<sequence length="131" mass="14915">MITAIETAETLLDYNGNLRGLLGQHRKKTLSSEDFINAYSQLIARAESQDITYFARFGTFAPKHVRPDYLAGLKSDIAALTETSELQAESDLLRSGKLGASDTQWQLRWHFLMERGVELGIFWNSETKRFK</sequence>
<evidence type="ECO:0000313" key="1">
    <source>
        <dbReference type="EMBL" id="RCR66861.1"/>
    </source>
</evidence>
<dbReference type="EMBL" id="QOWE01000024">
    <property type="protein sequence ID" value="RCR66861.1"/>
    <property type="molecule type" value="Genomic_DNA"/>
</dbReference>
<dbReference type="AlphaFoldDB" id="A0A368JL60"/>
<reference evidence="1 2" key="1">
    <citation type="submission" date="2018-07" db="EMBL/GenBank/DDBJ databases">
        <title>Genome analysis of Larkinella rosea.</title>
        <authorList>
            <person name="Zhou Z."/>
            <person name="Wang G."/>
        </authorList>
    </citation>
    <scope>NUCLEOTIDE SEQUENCE [LARGE SCALE GENOMIC DNA]</scope>
    <source>
        <strain evidence="2">zzj9</strain>
    </source>
</reference>
<evidence type="ECO:0000313" key="2">
    <source>
        <dbReference type="Proteomes" id="UP000253383"/>
    </source>
</evidence>
<dbReference type="RefSeq" id="WP_114408855.1">
    <property type="nucleotide sequence ID" value="NZ_QOWE01000024.1"/>
</dbReference>
<keyword evidence="2" id="KW-1185">Reference proteome</keyword>
<gene>
    <name evidence="1" type="ORF">DUE52_25270</name>
</gene>